<feature type="transmembrane region" description="Helical" evidence="1">
    <location>
        <begin position="209"/>
        <end position="229"/>
    </location>
</feature>
<accession>W6UAU8</accession>
<feature type="transmembrane region" description="Helical" evidence="1">
    <location>
        <begin position="249"/>
        <end position="272"/>
    </location>
</feature>
<feature type="transmembrane region" description="Helical" evidence="1">
    <location>
        <begin position="306"/>
        <end position="332"/>
    </location>
</feature>
<evidence type="ECO:0000256" key="1">
    <source>
        <dbReference type="SAM" id="Phobius"/>
    </source>
</evidence>
<dbReference type="EMBL" id="APAU02000152">
    <property type="protein sequence ID" value="EUB55592.1"/>
    <property type="molecule type" value="Genomic_DNA"/>
</dbReference>
<feature type="transmembrane region" description="Helical" evidence="1">
    <location>
        <begin position="279"/>
        <end position="300"/>
    </location>
</feature>
<dbReference type="RefSeq" id="XP_024346788.1">
    <property type="nucleotide sequence ID" value="XM_024498781.1"/>
</dbReference>
<organism evidence="2 3">
    <name type="scientific">Echinococcus granulosus</name>
    <name type="common">Hydatid tapeworm</name>
    <dbReference type="NCBI Taxonomy" id="6210"/>
    <lineage>
        <taxon>Eukaryota</taxon>
        <taxon>Metazoa</taxon>
        <taxon>Spiralia</taxon>
        <taxon>Lophotrochozoa</taxon>
        <taxon>Platyhelminthes</taxon>
        <taxon>Cestoda</taxon>
        <taxon>Eucestoda</taxon>
        <taxon>Cyclophyllidea</taxon>
        <taxon>Taeniidae</taxon>
        <taxon>Echinococcus</taxon>
        <taxon>Echinococcus granulosus group</taxon>
    </lineage>
</organism>
<feature type="transmembrane region" description="Helical" evidence="1">
    <location>
        <begin position="160"/>
        <end position="179"/>
    </location>
</feature>
<protein>
    <submittedName>
        <fullName evidence="2">Uncharacterized protein</fullName>
    </submittedName>
</protein>
<dbReference type="GeneID" id="36345247"/>
<name>W6UAU8_ECHGR</name>
<keyword evidence="1" id="KW-0472">Membrane</keyword>
<dbReference type="AlphaFoldDB" id="W6UAU8"/>
<feature type="transmembrane region" description="Helical" evidence="1">
    <location>
        <begin position="20"/>
        <end position="45"/>
    </location>
</feature>
<comment type="caution">
    <text evidence="2">The sequence shown here is derived from an EMBL/GenBank/DDBJ whole genome shotgun (WGS) entry which is preliminary data.</text>
</comment>
<keyword evidence="1" id="KW-0812">Transmembrane</keyword>
<keyword evidence="3" id="KW-1185">Reference proteome</keyword>
<reference evidence="2 3" key="1">
    <citation type="journal article" date="2013" name="Nat. Genet.">
        <title>The genome of the hydatid tapeworm Echinococcus granulosus.</title>
        <authorList>
            <person name="Zheng H."/>
            <person name="Zhang W."/>
            <person name="Zhang L."/>
            <person name="Zhang Z."/>
            <person name="Li J."/>
            <person name="Lu G."/>
            <person name="Zhu Y."/>
            <person name="Wang Y."/>
            <person name="Huang Y."/>
            <person name="Liu J."/>
            <person name="Kang H."/>
            <person name="Chen J."/>
            <person name="Wang L."/>
            <person name="Chen A."/>
            <person name="Yu S."/>
            <person name="Gao Z."/>
            <person name="Jin L."/>
            <person name="Gu W."/>
            <person name="Wang Z."/>
            <person name="Zhao L."/>
            <person name="Shi B."/>
            <person name="Wen H."/>
            <person name="Lin R."/>
            <person name="Jones M.K."/>
            <person name="Brejova B."/>
            <person name="Vinar T."/>
            <person name="Zhao G."/>
            <person name="McManus D.P."/>
            <person name="Chen Z."/>
            <person name="Zhou Y."/>
            <person name="Wang S."/>
        </authorList>
    </citation>
    <scope>NUCLEOTIDE SEQUENCE [LARGE SCALE GENOMIC DNA]</scope>
</reference>
<dbReference type="KEGG" id="egl:EGR_09532"/>
<feature type="transmembrane region" description="Helical" evidence="1">
    <location>
        <begin position="185"/>
        <end position="202"/>
    </location>
</feature>
<gene>
    <name evidence="2" type="ORF">EGR_09532</name>
</gene>
<proteinExistence type="predicted"/>
<dbReference type="CTD" id="36345247"/>
<evidence type="ECO:0000313" key="3">
    <source>
        <dbReference type="Proteomes" id="UP000019149"/>
    </source>
</evidence>
<feature type="transmembrane region" description="Helical" evidence="1">
    <location>
        <begin position="75"/>
        <end position="92"/>
    </location>
</feature>
<dbReference type="Proteomes" id="UP000019149">
    <property type="component" value="Unassembled WGS sequence"/>
</dbReference>
<keyword evidence="1" id="KW-1133">Transmembrane helix</keyword>
<sequence length="386" mass="44434">MYKHVHSPITLTTHYFCSIIHFLTNTLLFNLHLLLLLLLLLLSLLRFILMQTHLIISSTSCILLCHLLLSPPLFLPIVVIIISIIIWIIINYPHAKRIRQSDHHSHSSSSSPSFSPSTLPFCTSQCINLALFHIYISHLPPYQEEKLFTVQYFISHDDIYLSYTFVLVPIICFILLTLVRNICNLSLVMPFISFSFYIILVSHQSFFHAYKYLSLILICLYRLLLLSVYDPLLTIQCSFLCSVLSTISSYYLFFTVSLMLHLMSIPLIIINLSLLPSTSLLFAFFYLLLNAYLCFALSGLSRFTSFFYGIIYVSLNSQLANLSTSYYVFFIFHLSIHPSIQMDVSESSIMPRGHYSFPCISSIHLSSIDSSLSIPLKSQYLFKKFE</sequence>
<evidence type="ECO:0000313" key="2">
    <source>
        <dbReference type="EMBL" id="EUB55592.1"/>
    </source>
</evidence>